<feature type="chain" id="PRO_5013376478" evidence="3">
    <location>
        <begin position="34"/>
        <end position="491"/>
    </location>
</feature>
<evidence type="ECO:0000256" key="3">
    <source>
        <dbReference type="SAM" id="SignalP"/>
    </source>
</evidence>
<sequence>MRKTVKKSPSFSAVRLSLLLTGSLLTVLPGAHAADDDNTILGMSLPQVNNSAIGYGKSVDGAVSDKLFYTLGGGSVISQPATRGNMQKLGLNTGWSSDLMCGNFDLKTTVGNQLNGVTSGFKNLMGDVIQGATGAVASLPAMVIQRANPGLYDMLTNGVLQANVSFDKAQLNCQNMAKKMMDFSDSSNWTQQAMMDEYKSVVNSGDTDAVRADEAGRKVTGTSGNNWIGGQKRGGAGQPAIRVTHDLVAAGYNMMNGLPVTANSTVGESSCNGGACSKFGSAEEAAAMTVKVLGDRSMRTCANASEYTSGDADDQPGTTVAGTGFAPLLEEATKANAEQLVRLVNGTEKPTAANLAKLKTGGLPVTAGVIKALQRDPDNAALTARLAGELAMSDTVETALLMRRMMVTGMSEPNAAAQPKAIDTAGQRIEALDREIAALKNEMEMKRELSRNSVLTIIDRENQRVETNPQTQSDDNTDSRFNQMAAPQSAE</sequence>
<proteinExistence type="predicted"/>
<dbReference type="NCBIfam" id="TIGR03755">
    <property type="entry name" value="conj_TIGR03755"/>
    <property type="match status" value="1"/>
</dbReference>
<protein>
    <submittedName>
        <fullName evidence="4">Integrating conjugative element protein</fullName>
    </submittedName>
</protein>
<dbReference type="EMBL" id="NQMS01000007">
    <property type="protein sequence ID" value="PAV95352.1"/>
    <property type="molecule type" value="Genomic_DNA"/>
</dbReference>
<keyword evidence="5" id="KW-1185">Reference proteome</keyword>
<dbReference type="Proteomes" id="UP000218796">
    <property type="component" value="Unassembled WGS sequence"/>
</dbReference>
<evidence type="ECO:0000313" key="4">
    <source>
        <dbReference type="EMBL" id="PAV95352.1"/>
    </source>
</evidence>
<evidence type="ECO:0000256" key="1">
    <source>
        <dbReference type="SAM" id="Coils"/>
    </source>
</evidence>
<keyword evidence="3" id="KW-0732">Signal</keyword>
<dbReference type="OrthoDB" id="8553954at2"/>
<dbReference type="AlphaFoldDB" id="A0A2A2M9Y3"/>
<evidence type="ECO:0000313" key="5">
    <source>
        <dbReference type="Proteomes" id="UP000218796"/>
    </source>
</evidence>
<gene>
    <name evidence="4" type="ORF">CJD50_15640</name>
</gene>
<feature type="signal peptide" evidence="3">
    <location>
        <begin position="1"/>
        <end position="33"/>
    </location>
</feature>
<feature type="region of interest" description="Disordered" evidence="2">
    <location>
        <begin position="458"/>
        <end position="491"/>
    </location>
</feature>
<organism evidence="4 5">
    <name type="scientific">Hafnia paralvei</name>
    <dbReference type="NCBI Taxonomy" id="546367"/>
    <lineage>
        <taxon>Bacteria</taxon>
        <taxon>Pseudomonadati</taxon>
        <taxon>Pseudomonadota</taxon>
        <taxon>Gammaproteobacteria</taxon>
        <taxon>Enterobacterales</taxon>
        <taxon>Hafniaceae</taxon>
        <taxon>Hafnia</taxon>
    </lineage>
</organism>
<accession>A0A2A2M9Y3</accession>
<dbReference type="InterPro" id="IPR021204">
    <property type="entry name" value="Integr_conj_element_PFL4711"/>
</dbReference>
<name>A0A2A2M9Y3_9GAMM</name>
<reference evidence="4 5" key="1">
    <citation type="submission" date="2017-08" db="EMBL/GenBank/DDBJ databases">
        <title>Draft Genome Sequence of Hafnia alvei CITHA-6 Isolated from Raw Bovine Milk.</title>
        <authorList>
            <person name="Culligan E.P."/>
            <person name="Mcsweeney A."/>
            <person name="O'Doherty C."/>
            <person name="Gleeson E."/>
            <person name="O'Riordan D."/>
            <person name="Sleator R.D."/>
        </authorList>
    </citation>
    <scope>NUCLEOTIDE SEQUENCE [LARGE SCALE GENOMIC DNA]</scope>
    <source>
        <strain evidence="4 5">CITHA-6</strain>
    </source>
</reference>
<dbReference type="RefSeq" id="WP_039187751.1">
    <property type="nucleotide sequence ID" value="NZ_CAUFSP010000009.1"/>
</dbReference>
<feature type="compositionally biased region" description="Polar residues" evidence="2">
    <location>
        <begin position="465"/>
        <end position="491"/>
    </location>
</feature>
<evidence type="ECO:0000256" key="2">
    <source>
        <dbReference type="SAM" id="MobiDB-lite"/>
    </source>
</evidence>
<comment type="caution">
    <text evidence="4">The sequence shown here is derived from an EMBL/GenBank/DDBJ whole genome shotgun (WGS) entry which is preliminary data.</text>
</comment>
<feature type="coiled-coil region" evidence="1">
    <location>
        <begin position="422"/>
        <end position="449"/>
    </location>
</feature>
<keyword evidence="1" id="KW-0175">Coiled coil</keyword>